<name>A0A2N8RZ66_STUST</name>
<dbReference type="RefSeq" id="WP_102825526.1">
    <property type="nucleotide sequence ID" value="NZ_CP139348.1"/>
</dbReference>
<dbReference type="OrthoDB" id="7031140at2"/>
<evidence type="ECO:0000313" key="2">
    <source>
        <dbReference type="EMBL" id="PNF79636.1"/>
    </source>
</evidence>
<dbReference type="Proteomes" id="UP000235925">
    <property type="component" value="Unassembled WGS sequence"/>
</dbReference>
<reference evidence="2 3" key="1">
    <citation type="submission" date="2018-01" db="EMBL/GenBank/DDBJ databases">
        <title>Denitrification phenotypes of diverse strains of Pseudomonas stutzeri.</title>
        <authorList>
            <person name="Milligan D.A."/>
            <person name="Bergaust L."/>
            <person name="Bakken L.R."/>
            <person name="Frostegard A."/>
        </authorList>
    </citation>
    <scope>NUCLEOTIDE SEQUENCE [LARGE SCALE GENOMIC DNA]</scope>
    <source>
        <strain evidence="2 3">KC</strain>
    </source>
</reference>
<sequence>MPRVTISKPFNYQQGGDVKRYEVGAQDVTQAVADHAKAKGFLKPEPQPEAQSNSAPKGETKK</sequence>
<accession>A0A2N8RZ66</accession>
<dbReference type="EMBL" id="POUN01000004">
    <property type="protein sequence ID" value="PNF79636.1"/>
    <property type="molecule type" value="Genomic_DNA"/>
</dbReference>
<feature type="region of interest" description="Disordered" evidence="1">
    <location>
        <begin position="37"/>
        <end position="62"/>
    </location>
</feature>
<organism evidence="2 3">
    <name type="scientific">Stutzerimonas stutzeri</name>
    <name type="common">Pseudomonas stutzeri</name>
    <dbReference type="NCBI Taxonomy" id="316"/>
    <lineage>
        <taxon>Bacteria</taxon>
        <taxon>Pseudomonadati</taxon>
        <taxon>Pseudomonadota</taxon>
        <taxon>Gammaproteobacteria</taxon>
        <taxon>Pseudomonadales</taxon>
        <taxon>Pseudomonadaceae</taxon>
        <taxon>Stutzerimonas</taxon>
    </lineage>
</organism>
<gene>
    <name evidence="2" type="ORF">CXK92_13385</name>
</gene>
<dbReference type="AlphaFoldDB" id="A0A2N8RZ66"/>
<evidence type="ECO:0000313" key="3">
    <source>
        <dbReference type="Proteomes" id="UP000235925"/>
    </source>
</evidence>
<protein>
    <submittedName>
        <fullName evidence="2">Glycogen branching protein</fullName>
    </submittedName>
</protein>
<comment type="caution">
    <text evidence="2">The sequence shown here is derived from an EMBL/GenBank/DDBJ whole genome shotgun (WGS) entry which is preliminary data.</text>
</comment>
<evidence type="ECO:0000256" key="1">
    <source>
        <dbReference type="SAM" id="MobiDB-lite"/>
    </source>
</evidence>
<proteinExistence type="predicted"/>